<sequence>LSQAIALICKLIDKTIFLEICKKERVKKQQKNMNFSKGFLTAFDYVILAAVLMLSTCIGIYYYFLDRKKPHGEYFLASRTMPIAPVAFSLMASFLSALTILGLTAEYYMHGTQFIMINIGYVVGMPVATFVVLPVFFNMQAASAFEYLEKRFSKGARLLASSVFIIQVIIYMAVILYAPAIALNAVTGLSKWTSVFLTGLVCTFYSTLGGMKAVLWTDLFQALLMFSAVFAVIVKGTMDIGGLSEVWRIAKEGERIQFFNFDPDPTVRHTFWTLVIGGFFTYLSVHAVNQAQVQRLLTVRSLKESQIATGLNVVLIVLFKVMLAFAGITIYANLSKCDPLLRSTETNIHKADQILPYFVMTSLTTLPGLPGLFIAGVFSACLSSVSSAINSLAAVTVEDFLFPLYLHHLSERKVMIFTKLTALLYGIICISLTFIIDKVEGIYQFGLMLFNVVGGPLLGIFSLGMLFRKTTAKGAITGFIVSLCLSSAIGILGMIKGHHKTQSHHRSTEGCPGNDSISLYWNPEYTNQTAIYIENSAFSPQRSETEQEYVFPLIKLSYMWYAAFGFTICLIVGSCTSFVWGKQKYVDPKLLSPITKLWIQQTDYIPEVIKIDENNQKCQEDGMCNFCKSEV</sequence>
<feature type="transmembrane region" description="Helical" evidence="12">
    <location>
        <begin position="442"/>
        <end position="467"/>
    </location>
</feature>
<evidence type="ECO:0000256" key="5">
    <source>
        <dbReference type="ARBA" id="ARBA00022692"/>
    </source>
</evidence>
<name>A0A8X6H9Y9_TRICU</name>
<dbReference type="Gene3D" id="1.20.1730.10">
    <property type="entry name" value="Sodium/glucose cotransporter"/>
    <property type="match status" value="1"/>
</dbReference>
<keyword evidence="4" id="KW-1003">Cell membrane</keyword>
<keyword evidence="14" id="KW-1185">Reference proteome</keyword>
<feature type="transmembrane region" description="Helical" evidence="12">
    <location>
        <begin position="558"/>
        <end position="580"/>
    </location>
</feature>
<evidence type="ECO:0000256" key="1">
    <source>
        <dbReference type="ARBA" id="ARBA00004651"/>
    </source>
</evidence>
<feature type="transmembrane region" description="Helical" evidence="12">
    <location>
        <begin position="45"/>
        <end position="65"/>
    </location>
</feature>
<feature type="transmembrane region" description="Helical" evidence="12">
    <location>
        <begin position="269"/>
        <end position="288"/>
    </location>
</feature>
<dbReference type="PANTHER" id="PTHR42985">
    <property type="entry name" value="SODIUM-COUPLED MONOCARBOXYLATE TRANSPORTER"/>
    <property type="match status" value="1"/>
</dbReference>
<accession>A0A8X6H9Y9</accession>
<evidence type="ECO:0000256" key="12">
    <source>
        <dbReference type="SAM" id="Phobius"/>
    </source>
</evidence>
<feature type="transmembrane region" description="Helical" evidence="12">
    <location>
        <begin position="309"/>
        <end position="332"/>
    </location>
</feature>
<feature type="transmembrane region" description="Helical" evidence="12">
    <location>
        <begin position="158"/>
        <end position="183"/>
    </location>
</feature>
<dbReference type="AlphaFoldDB" id="A0A8X6H9Y9"/>
<dbReference type="GO" id="GO:0015293">
    <property type="term" value="F:symporter activity"/>
    <property type="evidence" value="ECO:0007669"/>
    <property type="project" value="TreeGrafter"/>
</dbReference>
<dbReference type="PROSITE" id="PS50283">
    <property type="entry name" value="NA_SOLUT_SYMP_3"/>
    <property type="match status" value="1"/>
</dbReference>
<keyword evidence="10" id="KW-0739">Sodium transport</keyword>
<keyword evidence="6 12" id="KW-1133">Transmembrane helix</keyword>
<reference evidence="13" key="1">
    <citation type="submission" date="2020-07" db="EMBL/GenBank/DDBJ databases">
        <title>Multicomponent nature underlies the extraordinary mechanical properties of spider dragline silk.</title>
        <authorList>
            <person name="Kono N."/>
            <person name="Nakamura H."/>
            <person name="Mori M."/>
            <person name="Yoshida Y."/>
            <person name="Ohtoshi R."/>
            <person name="Malay A.D."/>
            <person name="Moran D.A.P."/>
            <person name="Tomita M."/>
            <person name="Numata K."/>
            <person name="Arakawa K."/>
        </authorList>
    </citation>
    <scope>NUCLEOTIDE SEQUENCE</scope>
</reference>
<comment type="caution">
    <text evidence="13">The sequence shown here is derived from an EMBL/GenBank/DDBJ whole genome shotgun (WGS) entry which is preliminary data.</text>
</comment>
<feature type="non-terminal residue" evidence="13">
    <location>
        <position position="1"/>
    </location>
</feature>
<evidence type="ECO:0000256" key="3">
    <source>
        <dbReference type="ARBA" id="ARBA00022448"/>
    </source>
</evidence>
<feature type="transmembrane region" description="Helical" evidence="12">
    <location>
        <begin position="416"/>
        <end position="436"/>
    </location>
</feature>
<evidence type="ECO:0000313" key="14">
    <source>
        <dbReference type="Proteomes" id="UP000887116"/>
    </source>
</evidence>
<dbReference type="InterPro" id="IPR051163">
    <property type="entry name" value="Sodium:Solute_Symporter_SSF"/>
</dbReference>
<evidence type="ECO:0000256" key="4">
    <source>
        <dbReference type="ARBA" id="ARBA00022475"/>
    </source>
</evidence>
<evidence type="ECO:0000256" key="8">
    <source>
        <dbReference type="ARBA" id="ARBA00023065"/>
    </source>
</evidence>
<feature type="transmembrane region" description="Helical" evidence="12">
    <location>
        <begin position="215"/>
        <end position="234"/>
    </location>
</feature>
<comment type="subcellular location">
    <subcellularLocation>
        <location evidence="1">Cell membrane</location>
        <topology evidence="1">Multi-pass membrane protein</topology>
    </subcellularLocation>
</comment>
<comment type="similarity">
    <text evidence="2 11">Belongs to the sodium:solute symporter (SSF) (TC 2.A.21) family.</text>
</comment>
<organism evidence="13 14">
    <name type="scientific">Trichonephila clavata</name>
    <name type="common">Joro spider</name>
    <name type="synonym">Nephila clavata</name>
    <dbReference type="NCBI Taxonomy" id="2740835"/>
    <lineage>
        <taxon>Eukaryota</taxon>
        <taxon>Metazoa</taxon>
        <taxon>Ecdysozoa</taxon>
        <taxon>Arthropoda</taxon>
        <taxon>Chelicerata</taxon>
        <taxon>Arachnida</taxon>
        <taxon>Araneae</taxon>
        <taxon>Araneomorphae</taxon>
        <taxon>Entelegynae</taxon>
        <taxon>Araneoidea</taxon>
        <taxon>Nephilidae</taxon>
        <taxon>Trichonephila</taxon>
    </lineage>
</organism>
<evidence type="ECO:0000256" key="2">
    <source>
        <dbReference type="ARBA" id="ARBA00006434"/>
    </source>
</evidence>
<dbReference type="InterPro" id="IPR001734">
    <property type="entry name" value="Na/solute_symporter"/>
</dbReference>
<evidence type="ECO:0000313" key="13">
    <source>
        <dbReference type="EMBL" id="GFR19543.1"/>
    </source>
</evidence>
<dbReference type="InterPro" id="IPR038377">
    <property type="entry name" value="Na/Glc_symporter_sf"/>
</dbReference>
<feature type="transmembrane region" description="Helical" evidence="12">
    <location>
        <begin position="189"/>
        <end position="208"/>
    </location>
</feature>
<dbReference type="GO" id="GO:0006814">
    <property type="term" value="P:sodium ion transport"/>
    <property type="evidence" value="ECO:0007669"/>
    <property type="project" value="UniProtKB-KW"/>
</dbReference>
<keyword evidence="5 12" id="KW-0812">Transmembrane</keyword>
<keyword evidence="3" id="KW-0813">Transport</keyword>
<evidence type="ECO:0000256" key="6">
    <source>
        <dbReference type="ARBA" id="ARBA00022989"/>
    </source>
</evidence>
<evidence type="ECO:0000256" key="9">
    <source>
        <dbReference type="ARBA" id="ARBA00023136"/>
    </source>
</evidence>
<feature type="transmembrane region" description="Helical" evidence="12">
    <location>
        <begin position="372"/>
        <end position="395"/>
    </location>
</feature>
<dbReference type="CDD" id="cd11492">
    <property type="entry name" value="SLC5sbd_NIS-SMVT"/>
    <property type="match status" value="1"/>
</dbReference>
<evidence type="ECO:0000256" key="10">
    <source>
        <dbReference type="ARBA" id="ARBA00023201"/>
    </source>
</evidence>
<dbReference type="GO" id="GO:0005886">
    <property type="term" value="C:plasma membrane"/>
    <property type="evidence" value="ECO:0007669"/>
    <property type="project" value="UniProtKB-SubCell"/>
</dbReference>
<feature type="transmembrane region" description="Helical" evidence="12">
    <location>
        <begin position="86"/>
        <end position="109"/>
    </location>
</feature>
<dbReference type="NCBIfam" id="TIGR00813">
    <property type="entry name" value="sss"/>
    <property type="match status" value="1"/>
</dbReference>
<feature type="transmembrane region" description="Helical" evidence="12">
    <location>
        <begin position="115"/>
        <end position="137"/>
    </location>
</feature>
<dbReference type="Proteomes" id="UP000887116">
    <property type="component" value="Unassembled WGS sequence"/>
</dbReference>
<dbReference type="PANTHER" id="PTHR42985:SF40">
    <property type="entry name" value="LD47995P-RELATED"/>
    <property type="match status" value="1"/>
</dbReference>
<dbReference type="Pfam" id="PF00474">
    <property type="entry name" value="SSF"/>
    <property type="match status" value="1"/>
</dbReference>
<keyword evidence="8" id="KW-0406">Ion transport</keyword>
<dbReference type="OrthoDB" id="6420980at2759"/>
<evidence type="ECO:0000256" key="7">
    <source>
        <dbReference type="ARBA" id="ARBA00023053"/>
    </source>
</evidence>
<feature type="transmembrane region" description="Helical" evidence="12">
    <location>
        <begin position="474"/>
        <end position="495"/>
    </location>
</feature>
<protein>
    <submittedName>
        <fullName evidence="13">Putative sodium-dependent multivitamin transporter</fullName>
    </submittedName>
</protein>
<keyword evidence="9 12" id="KW-0472">Membrane</keyword>
<keyword evidence="7" id="KW-0915">Sodium</keyword>
<dbReference type="EMBL" id="BMAO01007936">
    <property type="protein sequence ID" value="GFR19543.1"/>
    <property type="molecule type" value="Genomic_DNA"/>
</dbReference>
<evidence type="ECO:0000256" key="11">
    <source>
        <dbReference type="RuleBase" id="RU362091"/>
    </source>
</evidence>
<gene>
    <name evidence="13" type="primary">CG32669</name>
    <name evidence="13" type="ORF">TNCT_369561</name>
</gene>
<proteinExistence type="inferred from homology"/>